<dbReference type="AlphaFoldDB" id="A0A8J7DBS2"/>
<organism evidence="1 2">
    <name type="scientific">Vasconcelosia minhoensis LEGE 07310</name>
    <dbReference type="NCBI Taxonomy" id="915328"/>
    <lineage>
        <taxon>Bacteria</taxon>
        <taxon>Bacillati</taxon>
        <taxon>Cyanobacteriota</taxon>
        <taxon>Cyanophyceae</taxon>
        <taxon>Nodosilineales</taxon>
        <taxon>Cymatolegaceae</taxon>
        <taxon>Vasconcelosia</taxon>
        <taxon>Vasconcelosia minhoensis</taxon>
    </lineage>
</organism>
<protein>
    <submittedName>
        <fullName evidence="1">Uncharacterized protein</fullName>
    </submittedName>
</protein>
<name>A0A8J7DBS2_9CYAN</name>
<gene>
    <name evidence="1" type="ORF">IQ241_05775</name>
</gene>
<comment type="caution">
    <text evidence="1">The sequence shown here is derived from an EMBL/GenBank/DDBJ whole genome shotgun (WGS) entry which is preliminary data.</text>
</comment>
<proteinExistence type="predicted"/>
<evidence type="ECO:0000313" key="2">
    <source>
        <dbReference type="Proteomes" id="UP000636505"/>
    </source>
</evidence>
<keyword evidence="2" id="KW-1185">Reference proteome</keyword>
<evidence type="ECO:0000313" key="1">
    <source>
        <dbReference type="EMBL" id="MBE9076808.1"/>
    </source>
</evidence>
<dbReference type="EMBL" id="JADEXG010000009">
    <property type="protein sequence ID" value="MBE9076808.1"/>
    <property type="molecule type" value="Genomic_DNA"/>
</dbReference>
<reference evidence="1" key="1">
    <citation type="submission" date="2020-10" db="EMBL/GenBank/DDBJ databases">
        <authorList>
            <person name="Castelo-Branco R."/>
            <person name="Eusebio N."/>
            <person name="Adriana R."/>
            <person name="Vieira A."/>
            <person name="Brugerolle De Fraissinette N."/>
            <person name="Rezende De Castro R."/>
            <person name="Schneider M.P."/>
            <person name="Vasconcelos V."/>
            <person name="Leao P.N."/>
        </authorList>
    </citation>
    <scope>NUCLEOTIDE SEQUENCE</scope>
    <source>
        <strain evidence="1">LEGE 07310</strain>
    </source>
</reference>
<accession>A0A8J7DBS2</accession>
<dbReference type="Proteomes" id="UP000636505">
    <property type="component" value="Unassembled WGS sequence"/>
</dbReference>
<sequence>MTMTYTAVKQHVSNRGVPPNDFLDQLVAWGKDAPDEIFVRNPFSDIYSSVFNTLGPWQGIPHRRAVMLEVMRVLAGFESSWNWNEGRDITNPTSVIPDTIEAGAWQVSANAMNFGQELKDLVLDKVGTLDGNAFQKAMKLDHLLAMEFVARLLRRTTRHHGPALRHEIDPWLRRDAVAEFIALM</sequence>